<gene>
    <name evidence="1" type="ORF">MRB53_034297</name>
</gene>
<dbReference type="Proteomes" id="UP001234297">
    <property type="component" value="Chromosome 11"/>
</dbReference>
<accession>A0ACC2KX12</accession>
<protein>
    <submittedName>
        <fullName evidence="1">Uncharacterized protein</fullName>
    </submittedName>
</protein>
<evidence type="ECO:0000313" key="2">
    <source>
        <dbReference type="Proteomes" id="UP001234297"/>
    </source>
</evidence>
<organism evidence="1 2">
    <name type="scientific">Persea americana</name>
    <name type="common">Avocado</name>
    <dbReference type="NCBI Taxonomy" id="3435"/>
    <lineage>
        <taxon>Eukaryota</taxon>
        <taxon>Viridiplantae</taxon>
        <taxon>Streptophyta</taxon>
        <taxon>Embryophyta</taxon>
        <taxon>Tracheophyta</taxon>
        <taxon>Spermatophyta</taxon>
        <taxon>Magnoliopsida</taxon>
        <taxon>Magnoliidae</taxon>
        <taxon>Laurales</taxon>
        <taxon>Lauraceae</taxon>
        <taxon>Persea</taxon>
    </lineage>
</organism>
<name>A0ACC2KX12_PERAE</name>
<evidence type="ECO:0000313" key="1">
    <source>
        <dbReference type="EMBL" id="KAJ8625767.1"/>
    </source>
</evidence>
<dbReference type="EMBL" id="CM056819">
    <property type="protein sequence ID" value="KAJ8625767.1"/>
    <property type="molecule type" value="Genomic_DNA"/>
</dbReference>
<sequence>MSSPYPVLYNRPIDQWKVTELKEELRKRKLMTKGLKEDLVKRLDEAIRNERESVNEELDNGFALDSDSEVKSEDSKSKPIGSQVVEEAPGYVVNEGEKVDNVDVAAATVDSGGNNANAETAQEDQVQDDKSMNGTDKNSKVDETAIHTVSMENSVIDGQSVETKLESSAQVTKCNIQVENEDSKPPSFEDVKSNISDPNNQN</sequence>
<reference evidence="1 2" key="1">
    <citation type="journal article" date="2022" name="Hortic Res">
        <title>A haplotype resolved chromosomal level avocado genome allows analysis of novel avocado genes.</title>
        <authorList>
            <person name="Nath O."/>
            <person name="Fletcher S.J."/>
            <person name="Hayward A."/>
            <person name="Shaw L.M."/>
            <person name="Masouleh A.K."/>
            <person name="Furtado A."/>
            <person name="Henry R.J."/>
            <person name="Mitter N."/>
        </authorList>
    </citation>
    <scope>NUCLEOTIDE SEQUENCE [LARGE SCALE GENOMIC DNA]</scope>
    <source>
        <strain evidence="2">cv. Hass</strain>
    </source>
</reference>
<keyword evidence="2" id="KW-1185">Reference proteome</keyword>
<proteinExistence type="predicted"/>
<comment type="caution">
    <text evidence="1">The sequence shown here is derived from an EMBL/GenBank/DDBJ whole genome shotgun (WGS) entry which is preliminary data.</text>
</comment>